<evidence type="ECO:0000256" key="5">
    <source>
        <dbReference type="PROSITE-ProRule" id="PRU00169"/>
    </source>
</evidence>
<evidence type="ECO:0000259" key="7">
    <source>
        <dbReference type="PROSITE" id="PS50110"/>
    </source>
</evidence>
<keyword evidence="8" id="KW-0547">Nucleotide-binding</keyword>
<dbReference type="PANTHER" id="PTHR45339:SF1">
    <property type="entry name" value="HYBRID SIGNAL TRANSDUCTION HISTIDINE KINASE J"/>
    <property type="match status" value="1"/>
</dbReference>
<dbReference type="Pfam" id="PF00072">
    <property type="entry name" value="Response_reg"/>
    <property type="match status" value="1"/>
</dbReference>
<feature type="modified residue" description="4-aspartylphosphate" evidence="5">
    <location>
        <position position="747"/>
    </location>
</feature>
<evidence type="ECO:0000256" key="1">
    <source>
        <dbReference type="ARBA" id="ARBA00000085"/>
    </source>
</evidence>
<dbReference type="CDD" id="cd16922">
    <property type="entry name" value="HATPase_EvgS-ArcB-TorS-like"/>
    <property type="match status" value="1"/>
</dbReference>
<dbReference type="InterPro" id="IPR036097">
    <property type="entry name" value="HisK_dim/P_sf"/>
</dbReference>
<reference evidence="9" key="1">
    <citation type="journal article" date="2019" name="Int. J. Syst. Evol. Microbiol.">
        <title>The Global Catalogue of Microorganisms (GCM) 10K type strain sequencing project: providing services to taxonomists for standard genome sequencing and annotation.</title>
        <authorList>
            <consortium name="The Broad Institute Genomics Platform"/>
            <consortium name="The Broad Institute Genome Sequencing Center for Infectious Disease"/>
            <person name="Wu L."/>
            <person name="Ma J."/>
        </authorList>
    </citation>
    <scope>NUCLEOTIDE SEQUENCE [LARGE SCALE GENOMIC DNA]</scope>
    <source>
        <strain evidence="9">KCTC 52344</strain>
    </source>
</reference>
<dbReference type="SUPFAM" id="SSF55874">
    <property type="entry name" value="ATPase domain of HSP90 chaperone/DNA topoisomerase II/histidine kinase"/>
    <property type="match status" value="1"/>
</dbReference>
<dbReference type="CDD" id="cd00082">
    <property type="entry name" value="HisKA"/>
    <property type="match status" value="1"/>
</dbReference>
<evidence type="ECO:0000259" key="6">
    <source>
        <dbReference type="PROSITE" id="PS50109"/>
    </source>
</evidence>
<dbReference type="InterPro" id="IPR005467">
    <property type="entry name" value="His_kinase_dom"/>
</dbReference>
<dbReference type="SUPFAM" id="SSF55785">
    <property type="entry name" value="PYP-like sensor domain (PAS domain)"/>
    <property type="match status" value="1"/>
</dbReference>
<comment type="catalytic activity">
    <reaction evidence="1">
        <text>ATP + protein L-histidine = ADP + protein N-phospho-L-histidine.</text>
        <dbReference type="EC" id="2.7.13.3"/>
    </reaction>
</comment>
<evidence type="ECO:0000256" key="4">
    <source>
        <dbReference type="ARBA" id="ARBA00023012"/>
    </source>
</evidence>
<dbReference type="SUPFAM" id="SSF47384">
    <property type="entry name" value="Homodimeric domain of signal transducing histidine kinase"/>
    <property type="match status" value="1"/>
</dbReference>
<dbReference type="PRINTS" id="PR00344">
    <property type="entry name" value="BCTRLSENSOR"/>
</dbReference>
<dbReference type="Gene3D" id="1.10.287.130">
    <property type="match status" value="1"/>
</dbReference>
<dbReference type="SUPFAM" id="SSF52172">
    <property type="entry name" value="CheY-like"/>
    <property type="match status" value="1"/>
</dbReference>
<evidence type="ECO:0000313" key="9">
    <source>
        <dbReference type="Proteomes" id="UP001597510"/>
    </source>
</evidence>
<feature type="domain" description="Histidine kinase" evidence="6">
    <location>
        <begin position="321"/>
        <end position="539"/>
    </location>
</feature>
<dbReference type="SMART" id="SM00448">
    <property type="entry name" value="REC"/>
    <property type="match status" value="1"/>
</dbReference>
<dbReference type="SMART" id="SM00387">
    <property type="entry name" value="HATPase_c"/>
    <property type="match status" value="1"/>
</dbReference>
<organism evidence="8 9">
    <name type="scientific">Emticicia soli</name>
    <dbReference type="NCBI Taxonomy" id="2027878"/>
    <lineage>
        <taxon>Bacteria</taxon>
        <taxon>Pseudomonadati</taxon>
        <taxon>Bacteroidota</taxon>
        <taxon>Cytophagia</taxon>
        <taxon>Cytophagales</taxon>
        <taxon>Leadbetterellaceae</taxon>
        <taxon>Emticicia</taxon>
    </lineage>
</organism>
<gene>
    <name evidence="8" type="ORF">ACFSR2_20150</name>
</gene>
<dbReference type="InterPro" id="IPR001789">
    <property type="entry name" value="Sig_transdc_resp-reg_receiver"/>
</dbReference>
<dbReference type="EC" id="2.7.13.3" evidence="2"/>
<dbReference type="RefSeq" id="WP_340239216.1">
    <property type="nucleotide sequence ID" value="NZ_JBBEWC010000012.1"/>
</dbReference>
<name>A0ABW5JAY4_9BACT</name>
<sequence length="823" mass="94016">MTLQNNAPMIDSEEQTIWSNKYVRFFKTTIGINDTIDKIMSVLLQTLKKLDVAEKIYYVHFLPSNVAEIAYSTDSSLVGLKIPFLSSHNFSENTFKVIEEDTSAFSFEQAPKKVIIQAIKTEHSTGLLVKICEPDALIHSSYRYFSLLCKIRFEEIVSTYQTTTQLTELNIRFESILSKSPIPIVFVDESANGVFMNTKAYDLFGFSSDAPITAQKIAEGFSNLINMLQNKEEVQSKMQELMFSNSIDRWRWKFGSPINRTYNVITQLIHVNRYTGRIWIFEDVTIEERVEERLQVINHQLIHLAEKERRDNIMKTTFLANMSHEIRTPMNGVIGAVSLLENTALSHEQFELVNIIKKSGESLISLINDILDYSKIEAGELLIQEEVFSSVELFDDCIDVFYATALEKSIQLRLMLNPNLPVYIKADRNRLRQIILNFISNAVKFSPNGSWVTIKVSTKIVNGKSILTCKVIDKGKGIDENEQEIIFDRFKQLTNKHSGGTGLGLAICKRLTEMMGGVIGVKSKIGQGAEFFFEVPFQNTDTKPVILGDLFTKYANTDSCIWALDSKEAVETFSEYFKDKKLKLVSFDTPEKFFVEPHPTPSLILVDSMQIGCQLEKTIKVFRDNGVPANVPVVVMAYSHEKDAKEYATFDYSDMMIKPMKLKNLMKVVEKWIFKTVIQQATVQPETNKPQKILSNHKVLVVEDNEFNQKILKRILEGVMDNFDIVDTGEKAVAEAQKNKYDLIFMDIQLPGINGIMTSKLIRETYQDTDQPFIIALTADVFLKDSSTLEEAGFDDYLPKPYRQKEIIAKIENYLQRQPHMVL</sequence>
<dbReference type="InterPro" id="IPR011006">
    <property type="entry name" value="CheY-like_superfamily"/>
</dbReference>
<keyword evidence="9" id="KW-1185">Reference proteome</keyword>
<feature type="domain" description="Response regulatory" evidence="7">
    <location>
        <begin position="698"/>
        <end position="815"/>
    </location>
</feature>
<keyword evidence="4" id="KW-0902">Two-component regulatory system</keyword>
<dbReference type="SMART" id="SM00388">
    <property type="entry name" value="HisKA"/>
    <property type="match status" value="1"/>
</dbReference>
<dbReference type="Gene3D" id="3.40.50.2300">
    <property type="match status" value="2"/>
</dbReference>
<dbReference type="InterPro" id="IPR003661">
    <property type="entry name" value="HisK_dim/P_dom"/>
</dbReference>
<dbReference type="PROSITE" id="PS50109">
    <property type="entry name" value="HIS_KIN"/>
    <property type="match status" value="1"/>
</dbReference>
<dbReference type="Pfam" id="PF00512">
    <property type="entry name" value="HisKA"/>
    <property type="match status" value="1"/>
</dbReference>
<dbReference type="EMBL" id="JBHULC010000027">
    <property type="protein sequence ID" value="MFD2523222.1"/>
    <property type="molecule type" value="Genomic_DNA"/>
</dbReference>
<evidence type="ECO:0000256" key="2">
    <source>
        <dbReference type="ARBA" id="ARBA00012438"/>
    </source>
</evidence>
<accession>A0ABW5JAY4</accession>
<keyword evidence="8" id="KW-0067">ATP-binding</keyword>
<dbReference type="InterPro" id="IPR003594">
    <property type="entry name" value="HATPase_dom"/>
</dbReference>
<dbReference type="Gene3D" id="3.30.565.10">
    <property type="entry name" value="Histidine kinase-like ATPase, C-terminal domain"/>
    <property type="match status" value="1"/>
</dbReference>
<dbReference type="PROSITE" id="PS50110">
    <property type="entry name" value="RESPONSE_REGULATORY"/>
    <property type="match status" value="1"/>
</dbReference>
<dbReference type="InterPro" id="IPR004358">
    <property type="entry name" value="Sig_transdc_His_kin-like_C"/>
</dbReference>
<protein>
    <recommendedName>
        <fullName evidence="2">histidine kinase</fullName>
        <ecNumber evidence="2">2.7.13.3</ecNumber>
    </recommendedName>
</protein>
<evidence type="ECO:0000313" key="8">
    <source>
        <dbReference type="EMBL" id="MFD2523222.1"/>
    </source>
</evidence>
<proteinExistence type="predicted"/>
<dbReference type="Proteomes" id="UP001597510">
    <property type="component" value="Unassembled WGS sequence"/>
</dbReference>
<dbReference type="InterPro" id="IPR036890">
    <property type="entry name" value="HATPase_C_sf"/>
</dbReference>
<dbReference type="GO" id="GO:0005524">
    <property type="term" value="F:ATP binding"/>
    <property type="evidence" value="ECO:0007669"/>
    <property type="project" value="UniProtKB-KW"/>
</dbReference>
<dbReference type="InterPro" id="IPR035965">
    <property type="entry name" value="PAS-like_dom_sf"/>
</dbReference>
<dbReference type="Gene3D" id="3.30.450.20">
    <property type="entry name" value="PAS domain"/>
    <property type="match status" value="1"/>
</dbReference>
<comment type="caution">
    <text evidence="8">The sequence shown here is derived from an EMBL/GenBank/DDBJ whole genome shotgun (WGS) entry which is preliminary data.</text>
</comment>
<dbReference type="PANTHER" id="PTHR45339">
    <property type="entry name" value="HYBRID SIGNAL TRANSDUCTION HISTIDINE KINASE J"/>
    <property type="match status" value="1"/>
</dbReference>
<dbReference type="CDD" id="cd17546">
    <property type="entry name" value="REC_hyHK_CKI1_RcsC-like"/>
    <property type="match status" value="1"/>
</dbReference>
<dbReference type="Pfam" id="PF02518">
    <property type="entry name" value="HATPase_c"/>
    <property type="match status" value="1"/>
</dbReference>
<evidence type="ECO:0000256" key="3">
    <source>
        <dbReference type="ARBA" id="ARBA00022553"/>
    </source>
</evidence>
<keyword evidence="3 5" id="KW-0597">Phosphoprotein</keyword>